<dbReference type="InterPro" id="IPR013656">
    <property type="entry name" value="PAS_4"/>
</dbReference>
<dbReference type="Pfam" id="PF08448">
    <property type="entry name" value="PAS_4"/>
    <property type="match status" value="1"/>
</dbReference>
<reference evidence="13 14" key="1">
    <citation type="submission" date="2017-06" db="EMBL/GenBank/DDBJ databases">
        <title>Genome sequence of Bacillus sonorensis strain SRCM101395.</title>
        <authorList>
            <person name="Cho S.H."/>
        </authorList>
    </citation>
    <scope>NUCLEOTIDE SEQUENCE [LARGE SCALE GENOMIC DNA]</scope>
    <source>
        <strain evidence="13 14">SRCM101395</strain>
    </source>
</reference>
<keyword evidence="7" id="KW-0067">ATP-binding</keyword>
<evidence type="ECO:0000256" key="7">
    <source>
        <dbReference type="ARBA" id="ARBA00022840"/>
    </source>
</evidence>
<dbReference type="PRINTS" id="PR00344">
    <property type="entry name" value="BCTRLSENSOR"/>
</dbReference>
<feature type="coiled-coil region" evidence="9">
    <location>
        <begin position="169"/>
        <end position="196"/>
    </location>
</feature>
<dbReference type="InterPro" id="IPR003594">
    <property type="entry name" value="HATPase_dom"/>
</dbReference>
<dbReference type="InterPro" id="IPR004358">
    <property type="entry name" value="Sig_transdc_His_kin-like_C"/>
</dbReference>
<keyword evidence="3" id="KW-0597">Phosphoprotein</keyword>
<dbReference type="GO" id="GO:0008984">
    <property type="term" value="F:protein-glutamate methylesterase activity"/>
    <property type="evidence" value="ECO:0007669"/>
    <property type="project" value="UniProtKB-EC"/>
</dbReference>
<dbReference type="Pfam" id="PF13596">
    <property type="entry name" value="PAS_10"/>
    <property type="match status" value="1"/>
</dbReference>
<feature type="domain" description="PAC" evidence="12">
    <location>
        <begin position="406"/>
        <end position="458"/>
    </location>
</feature>
<name>A0ABM6LLW3_9BACI</name>
<feature type="domain" description="Histidine kinase" evidence="10">
    <location>
        <begin position="471"/>
        <end position="676"/>
    </location>
</feature>
<dbReference type="Gene3D" id="3.30.450.20">
    <property type="entry name" value="PAS domain"/>
    <property type="match status" value="2"/>
</dbReference>
<evidence type="ECO:0000256" key="3">
    <source>
        <dbReference type="ARBA" id="ARBA00022553"/>
    </source>
</evidence>
<dbReference type="PROSITE" id="PS50112">
    <property type="entry name" value="PAS"/>
    <property type="match status" value="1"/>
</dbReference>
<dbReference type="InterPro" id="IPR035965">
    <property type="entry name" value="PAS-like_dom_sf"/>
</dbReference>
<evidence type="ECO:0000259" key="10">
    <source>
        <dbReference type="PROSITE" id="PS50109"/>
    </source>
</evidence>
<dbReference type="Gene3D" id="1.10.287.130">
    <property type="match status" value="1"/>
</dbReference>
<evidence type="ECO:0000256" key="8">
    <source>
        <dbReference type="ARBA" id="ARBA00023012"/>
    </source>
</evidence>
<dbReference type="InterPro" id="IPR000014">
    <property type="entry name" value="PAS"/>
</dbReference>
<evidence type="ECO:0000256" key="6">
    <source>
        <dbReference type="ARBA" id="ARBA00022777"/>
    </source>
</evidence>
<dbReference type="InterPro" id="IPR003661">
    <property type="entry name" value="HisK_dim/P_dom"/>
</dbReference>
<dbReference type="PROSITE" id="PS50113">
    <property type="entry name" value="PAC"/>
    <property type="match status" value="1"/>
</dbReference>
<proteinExistence type="predicted"/>
<evidence type="ECO:0000256" key="4">
    <source>
        <dbReference type="ARBA" id="ARBA00022679"/>
    </source>
</evidence>
<dbReference type="InterPro" id="IPR000700">
    <property type="entry name" value="PAS-assoc_C"/>
</dbReference>
<dbReference type="PANTHER" id="PTHR43065:SF34">
    <property type="entry name" value="SPORULATION KINASE A"/>
    <property type="match status" value="1"/>
</dbReference>
<dbReference type="EC" id="2.7.13.3" evidence="2"/>
<protein>
    <recommendedName>
        <fullName evidence="2">histidine kinase</fullName>
        <ecNumber evidence="2">2.7.13.3</ecNumber>
    </recommendedName>
</protein>
<keyword evidence="8" id="KW-0902">Two-component regulatory system</keyword>
<dbReference type="NCBIfam" id="TIGR00229">
    <property type="entry name" value="sensory_box"/>
    <property type="match status" value="1"/>
</dbReference>
<dbReference type="CDD" id="cd00082">
    <property type="entry name" value="HisKA"/>
    <property type="match status" value="1"/>
</dbReference>
<evidence type="ECO:0000256" key="1">
    <source>
        <dbReference type="ARBA" id="ARBA00000085"/>
    </source>
</evidence>
<keyword evidence="9" id="KW-0175">Coiled coil</keyword>
<dbReference type="SMART" id="SM00388">
    <property type="entry name" value="HisKA"/>
    <property type="match status" value="1"/>
</dbReference>
<comment type="catalytic activity">
    <reaction evidence="1">
        <text>ATP + protein L-histidine = ADP + protein N-phospho-L-histidine.</text>
        <dbReference type="EC" id="2.7.13.3"/>
    </reaction>
</comment>
<gene>
    <name evidence="13" type="ORF">S101395_03860</name>
</gene>
<dbReference type="InterPro" id="IPR036097">
    <property type="entry name" value="HisK_dim/P_sf"/>
</dbReference>
<dbReference type="SMART" id="SM00091">
    <property type="entry name" value="PAS"/>
    <property type="match status" value="2"/>
</dbReference>
<dbReference type="SUPFAM" id="SSF47384">
    <property type="entry name" value="Homodimeric domain of signal transducing histidine kinase"/>
    <property type="match status" value="1"/>
</dbReference>
<dbReference type="InterPro" id="IPR005467">
    <property type="entry name" value="His_kinase_dom"/>
</dbReference>
<dbReference type="RefSeq" id="WP_006636582.1">
    <property type="nucleotide sequence ID" value="NZ_BORD01000002.1"/>
</dbReference>
<keyword evidence="13" id="KW-0489">Methyltransferase</keyword>
<dbReference type="GO" id="GO:0008983">
    <property type="term" value="F:protein-glutamate O-methyltransferase activity"/>
    <property type="evidence" value="ECO:0007669"/>
    <property type="project" value="UniProtKB-EC"/>
</dbReference>
<dbReference type="SUPFAM" id="SSF55874">
    <property type="entry name" value="ATPase domain of HSP90 chaperone/DNA topoisomerase II/histidine kinase"/>
    <property type="match status" value="1"/>
</dbReference>
<sequence>MPGSSETLGKLSGLFADTETVYPKVQADVYKKIHELSEFHKLDDIYLSLIDQYLFPCLILNDRGEIAASSDNAEQFLKCSKGSISCAFPASLSVPVSAALQKAKSEKRETEFENVPIYMNGKLSFVNLKLKSFFRQYHKLYVLFIKEANTQKNKQALTEGDEDQSHPDIQDLYRTIKELEASNKALIAANQKLMSTNREVMAANQTFERKIAELNAVKDDMDHLLLHTNINALMLDRNFRMKQYTPEAAKAFHLRKRDIGRPIGDLSGLFEYDDYAADLKTTLYEKKTIQKEMEASNGDWYAVKMIPSDTGQKAEGILMTFSNITELKMTNEALHISAQAIEQSPANMIIASVDGVVQYANKRFCKLIGKEQCELIGENVFALYEKHFLWSELPAHWERAIEKKPWSGELHYQDGNGRDRWEKVSLIPVEDSLGNVQQILQISEDMTNQKQSEKMLMKSEMLSAIGQLAAGIAHEIRNPLTSLKGFLQLMIQTKKYQKDYAEVMMSEFIRLEAIINEFLVLAKTKSATFDPVQVNTLIKDVCMVLESQAVLNNVRIEKKLSDGLPDIYGVSNELKQVFLNLLKNAIEAMEHAEGVISIRSYKEKDSVFITFEDQGKGISKEVLDKLGEPFYTTKEKGTGLGLMVTFKIIENHGGSIHFESDEGKGTIVTLKLPMKE</sequence>
<dbReference type="GO" id="GO:0032259">
    <property type="term" value="P:methylation"/>
    <property type="evidence" value="ECO:0007669"/>
    <property type="project" value="UniProtKB-KW"/>
</dbReference>
<evidence type="ECO:0000256" key="9">
    <source>
        <dbReference type="SAM" id="Coils"/>
    </source>
</evidence>
<dbReference type="Pfam" id="PF02518">
    <property type="entry name" value="HATPase_c"/>
    <property type="match status" value="1"/>
</dbReference>
<dbReference type="Gene3D" id="3.30.565.10">
    <property type="entry name" value="Histidine kinase-like ATPase, C-terminal domain"/>
    <property type="match status" value="1"/>
</dbReference>
<dbReference type="InterPro" id="IPR036890">
    <property type="entry name" value="HATPase_C_sf"/>
</dbReference>
<organism evidence="13 14">
    <name type="scientific">Bacillus sonorensis</name>
    <dbReference type="NCBI Taxonomy" id="119858"/>
    <lineage>
        <taxon>Bacteria</taxon>
        <taxon>Bacillati</taxon>
        <taxon>Bacillota</taxon>
        <taxon>Bacilli</taxon>
        <taxon>Bacillales</taxon>
        <taxon>Bacillaceae</taxon>
        <taxon>Bacillus</taxon>
    </lineage>
</organism>
<accession>A0ABM6LLW3</accession>
<keyword evidence="14" id="KW-1185">Reference proteome</keyword>
<dbReference type="GeneID" id="92852190"/>
<keyword evidence="13" id="KW-0378">Hydrolase</keyword>
<evidence type="ECO:0000256" key="2">
    <source>
        <dbReference type="ARBA" id="ARBA00012438"/>
    </source>
</evidence>
<dbReference type="PROSITE" id="PS50109">
    <property type="entry name" value="HIS_KIN"/>
    <property type="match status" value="1"/>
</dbReference>
<dbReference type="Proteomes" id="UP000196877">
    <property type="component" value="Chromosome"/>
</dbReference>
<evidence type="ECO:0000313" key="14">
    <source>
        <dbReference type="Proteomes" id="UP000196877"/>
    </source>
</evidence>
<evidence type="ECO:0000313" key="13">
    <source>
        <dbReference type="EMBL" id="ASB90366.1"/>
    </source>
</evidence>
<keyword evidence="6" id="KW-0418">Kinase</keyword>
<dbReference type="SMART" id="SM00387">
    <property type="entry name" value="HATPase_c"/>
    <property type="match status" value="1"/>
</dbReference>
<evidence type="ECO:0000259" key="11">
    <source>
        <dbReference type="PROSITE" id="PS50112"/>
    </source>
</evidence>
<dbReference type="CDD" id="cd00130">
    <property type="entry name" value="PAS"/>
    <property type="match status" value="1"/>
</dbReference>
<keyword evidence="5" id="KW-0547">Nucleotide-binding</keyword>
<dbReference type="EMBL" id="CP021920">
    <property type="protein sequence ID" value="ASB90366.1"/>
    <property type="molecule type" value="Genomic_DNA"/>
</dbReference>
<evidence type="ECO:0000256" key="5">
    <source>
        <dbReference type="ARBA" id="ARBA00022741"/>
    </source>
</evidence>
<dbReference type="SUPFAM" id="SSF55785">
    <property type="entry name" value="PYP-like sensor domain (PAS domain)"/>
    <property type="match status" value="1"/>
</dbReference>
<dbReference type="Pfam" id="PF00512">
    <property type="entry name" value="HisKA"/>
    <property type="match status" value="1"/>
</dbReference>
<feature type="domain" description="PAS" evidence="11">
    <location>
        <begin position="339"/>
        <end position="385"/>
    </location>
</feature>
<keyword evidence="4 13" id="KW-0808">Transferase</keyword>
<dbReference type="PANTHER" id="PTHR43065">
    <property type="entry name" value="SENSOR HISTIDINE KINASE"/>
    <property type="match status" value="1"/>
</dbReference>
<evidence type="ECO:0000259" key="12">
    <source>
        <dbReference type="PROSITE" id="PS50113"/>
    </source>
</evidence>